<accession>A0A1I5RJ95</accession>
<feature type="region of interest" description="Disordered" evidence="1">
    <location>
        <begin position="39"/>
        <end position="59"/>
    </location>
</feature>
<gene>
    <name evidence="2" type="ORF">SAMN05444406_10111</name>
</gene>
<dbReference type="AlphaFoldDB" id="A0A1I5RJ95"/>
<dbReference type="STRING" id="937334.SAMN05444406_10111"/>
<feature type="compositionally biased region" description="Basic and acidic residues" evidence="1">
    <location>
        <begin position="39"/>
        <end position="49"/>
    </location>
</feature>
<name>A0A1I5RJ95_9FIRM</name>
<dbReference type="Proteomes" id="UP000198577">
    <property type="component" value="Unassembled WGS sequence"/>
</dbReference>
<dbReference type="EMBL" id="FOXR01000001">
    <property type="protein sequence ID" value="SFP58605.1"/>
    <property type="molecule type" value="Genomic_DNA"/>
</dbReference>
<evidence type="ECO:0000313" key="3">
    <source>
        <dbReference type="Proteomes" id="UP000198577"/>
    </source>
</evidence>
<proteinExistence type="predicted"/>
<sequence length="59" mass="7168">MDVIKFEGVKEMKYYHQIKRLGPEMKNIEEKEERHDLIRKLSNDRDAKNKKYNSTLTVE</sequence>
<keyword evidence="3" id="KW-1185">Reference proteome</keyword>
<reference evidence="2 3" key="1">
    <citation type="submission" date="2016-10" db="EMBL/GenBank/DDBJ databases">
        <authorList>
            <person name="de Groot N.N."/>
        </authorList>
    </citation>
    <scope>NUCLEOTIDE SEQUENCE [LARGE SCALE GENOMIC DNA]</scope>
    <source>
        <strain evidence="2 3">DSM 20678</strain>
    </source>
</reference>
<evidence type="ECO:0000256" key="1">
    <source>
        <dbReference type="SAM" id="MobiDB-lite"/>
    </source>
</evidence>
<evidence type="ECO:0000313" key="2">
    <source>
        <dbReference type="EMBL" id="SFP58605.1"/>
    </source>
</evidence>
<protein>
    <submittedName>
        <fullName evidence="2">Uncharacterized protein</fullName>
    </submittedName>
</protein>
<organism evidence="2 3">
    <name type="scientific">Caldicoprobacter faecalis</name>
    <dbReference type="NCBI Taxonomy" id="937334"/>
    <lineage>
        <taxon>Bacteria</taxon>
        <taxon>Bacillati</taxon>
        <taxon>Bacillota</taxon>
        <taxon>Clostridia</taxon>
        <taxon>Caldicoprobacterales</taxon>
        <taxon>Caldicoprobacteraceae</taxon>
        <taxon>Caldicoprobacter</taxon>
    </lineage>
</organism>
<dbReference type="RefSeq" id="WP_143094026.1">
    <property type="nucleotide sequence ID" value="NZ_FOXR01000001.1"/>
</dbReference>